<dbReference type="HOGENOM" id="CLU_1102650_0_0_1"/>
<dbReference type="OrthoDB" id="4020846at2759"/>
<dbReference type="GeneID" id="14540344"/>
<evidence type="ECO:0000259" key="2">
    <source>
        <dbReference type="SMART" id="SM00322"/>
    </source>
</evidence>
<name>H8X5G2_CANO9</name>
<evidence type="ECO:0000313" key="4">
    <source>
        <dbReference type="Proteomes" id="UP000005018"/>
    </source>
</evidence>
<dbReference type="SUPFAM" id="SSF54791">
    <property type="entry name" value="Eukaryotic type KH-domain (KH-domain type I)"/>
    <property type="match status" value="1"/>
</dbReference>
<dbReference type="SMART" id="SM00322">
    <property type="entry name" value="KH"/>
    <property type="match status" value="1"/>
</dbReference>
<evidence type="ECO:0000256" key="1">
    <source>
        <dbReference type="PROSITE-ProRule" id="PRU00117"/>
    </source>
</evidence>
<dbReference type="KEGG" id="cot:CORT_0D05800"/>
<reference evidence="3 4" key="1">
    <citation type="journal article" date="2012" name="PLoS ONE">
        <title>Sequence and analysis of the genome of the pathogenic yeast Candida orthopsilosis.</title>
        <authorList>
            <person name="Riccombeni A."/>
            <person name="Vidanes G."/>
            <person name="Proux-Wera E."/>
            <person name="Wolfe K.H."/>
            <person name="Butler G."/>
        </authorList>
    </citation>
    <scope>NUCLEOTIDE SEQUENCE [LARGE SCALE GENOMIC DNA]</scope>
    <source>
        <strain evidence="3 4">Co 90-125</strain>
    </source>
</reference>
<dbReference type="RefSeq" id="XP_003869553.1">
    <property type="nucleotide sequence ID" value="XM_003869504.1"/>
</dbReference>
<sequence>MCLISVAKNLTPEGGYSKSQTVSEIPESSMESAIRQLLLSSESLRFEINPSLLKENKEEGKQPLSILVTTPTLSRFLQHLIETKSLISQPDLNDNLVIEKHMGCPYWDLNFTSKYTVEVLQLLVQIQFTNHENLQIRGSLTQCFKLGGSFNNGVIILHQSSITDDLLQMVVACDKIESIIYTPQITTMGEISNCNNQKIEFSDRYSNQGQGSCNTMTSVSITLSFNRREIKQILGIGGAKLDSIRIQSKCWIHIDSTPFEQYIDGNLRFVSKNNTKQDITVNGLKQNVDIAISEIYNCVEQNRSI</sequence>
<dbReference type="AlphaFoldDB" id="H8X5G2"/>
<protein>
    <recommendedName>
        <fullName evidence="2">K Homology domain-containing protein</fullName>
    </recommendedName>
</protein>
<dbReference type="Proteomes" id="UP000005018">
    <property type="component" value="Chromosome 4"/>
</dbReference>
<dbReference type="InterPro" id="IPR036612">
    <property type="entry name" value="KH_dom_type_1_sf"/>
</dbReference>
<dbReference type="CDD" id="cd00105">
    <property type="entry name" value="KH-I"/>
    <property type="match status" value="1"/>
</dbReference>
<dbReference type="GO" id="GO:0003723">
    <property type="term" value="F:RNA binding"/>
    <property type="evidence" value="ECO:0007669"/>
    <property type="project" value="UniProtKB-UniRule"/>
</dbReference>
<dbReference type="PROSITE" id="PS50084">
    <property type="entry name" value="KH_TYPE_1"/>
    <property type="match status" value="1"/>
</dbReference>
<organism evidence="3 4">
    <name type="scientific">Candida orthopsilosis (strain 90-125)</name>
    <name type="common">Yeast</name>
    <dbReference type="NCBI Taxonomy" id="1136231"/>
    <lineage>
        <taxon>Eukaryota</taxon>
        <taxon>Fungi</taxon>
        <taxon>Dikarya</taxon>
        <taxon>Ascomycota</taxon>
        <taxon>Saccharomycotina</taxon>
        <taxon>Pichiomycetes</taxon>
        <taxon>Debaryomycetaceae</taxon>
        <taxon>Candida/Lodderomyces clade</taxon>
        <taxon>Candida</taxon>
    </lineage>
</organism>
<accession>H8X5G2</accession>
<keyword evidence="4" id="KW-1185">Reference proteome</keyword>
<feature type="domain" description="K Homology" evidence="2">
    <location>
        <begin position="217"/>
        <end position="300"/>
    </location>
</feature>
<evidence type="ECO:0000313" key="3">
    <source>
        <dbReference type="EMBL" id="CCG23418.1"/>
    </source>
</evidence>
<gene>
    <name evidence="3" type="ORF">CORT_0D05800</name>
</gene>
<dbReference type="InterPro" id="IPR004087">
    <property type="entry name" value="KH_dom"/>
</dbReference>
<dbReference type="eggNOG" id="ENOG502RA62">
    <property type="taxonomic scope" value="Eukaryota"/>
</dbReference>
<dbReference type="Gene3D" id="3.30.1370.10">
    <property type="entry name" value="K Homology domain, type 1"/>
    <property type="match status" value="1"/>
</dbReference>
<keyword evidence="1" id="KW-0694">RNA-binding</keyword>
<proteinExistence type="predicted"/>
<dbReference type="EMBL" id="HE681722">
    <property type="protein sequence ID" value="CCG23418.1"/>
    <property type="molecule type" value="Genomic_DNA"/>
</dbReference>